<evidence type="ECO:0000259" key="1">
    <source>
        <dbReference type="Pfam" id="PF13936"/>
    </source>
</evidence>
<evidence type="ECO:0000313" key="2">
    <source>
        <dbReference type="EMBL" id="MCV0323327.1"/>
    </source>
</evidence>
<dbReference type="InterPro" id="IPR025246">
    <property type="entry name" value="IS30-like_HTH"/>
</dbReference>
<organism evidence="2 3">
    <name type="scientific">Stenotrophomonas riyadhensis</name>
    <dbReference type="NCBI Taxonomy" id="2859893"/>
    <lineage>
        <taxon>Bacteria</taxon>
        <taxon>Pseudomonadati</taxon>
        <taxon>Pseudomonadota</taxon>
        <taxon>Gammaproteobacteria</taxon>
        <taxon>Lysobacterales</taxon>
        <taxon>Lysobacteraceae</taxon>
        <taxon>Stenotrophomonas</taxon>
    </lineage>
</organism>
<dbReference type="Proteomes" id="UP001208054">
    <property type="component" value="Unassembled WGS sequence"/>
</dbReference>
<name>A0ABT2XBK8_9GAMM</name>
<reference evidence="2 3" key="1">
    <citation type="submission" date="2021-07" db="EMBL/GenBank/DDBJ databases">
        <title>Clinical implication of Pseudomonas aeruginosa: further insight on the antimicrobial resistance.</title>
        <authorList>
            <person name="Macori G."/>
            <person name="Fanning S."/>
            <person name="Alqahtani A."/>
        </authorList>
    </citation>
    <scope>NUCLEOTIDE SEQUENCE [LARGE SCALE GENOMIC DNA]</scope>
    <source>
        <strain evidence="2 3">CFS3442</strain>
    </source>
</reference>
<evidence type="ECO:0000313" key="3">
    <source>
        <dbReference type="Proteomes" id="UP001208054"/>
    </source>
</evidence>
<proteinExistence type="predicted"/>
<keyword evidence="3" id="KW-1185">Reference proteome</keyword>
<feature type="domain" description="Transposase IS30-like HTH" evidence="1">
    <location>
        <begin position="4"/>
        <end position="30"/>
    </location>
</feature>
<sequence>MIERQDGASMRSIVRCLGRSPATISRELRRL</sequence>
<accession>A0ABT2XBK8</accession>
<protein>
    <submittedName>
        <fullName evidence="2">Helix-turn-helix domain-containing protein</fullName>
    </submittedName>
</protein>
<dbReference type="EMBL" id="JAHWBK010000002">
    <property type="protein sequence ID" value="MCV0323327.1"/>
    <property type="molecule type" value="Genomic_DNA"/>
</dbReference>
<dbReference type="Pfam" id="PF13936">
    <property type="entry name" value="HTH_38"/>
    <property type="match status" value="1"/>
</dbReference>
<gene>
    <name evidence="2" type="ORF">KYJ44_03255</name>
</gene>
<dbReference type="RefSeq" id="WP_197610663.1">
    <property type="nucleotide sequence ID" value="NZ_JAHWBK010000002.1"/>
</dbReference>
<comment type="caution">
    <text evidence="2">The sequence shown here is derived from an EMBL/GenBank/DDBJ whole genome shotgun (WGS) entry which is preliminary data.</text>
</comment>